<keyword evidence="8" id="KW-0847">Vitamin C</keyword>
<keyword evidence="12" id="KW-0325">Glycoprotein</keyword>
<dbReference type="InParanoid" id="E4X4E0"/>
<evidence type="ECO:0000256" key="11">
    <source>
        <dbReference type="ARBA" id="ARBA00023004"/>
    </source>
</evidence>
<evidence type="ECO:0000256" key="9">
    <source>
        <dbReference type="ARBA" id="ARBA00022964"/>
    </source>
</evidence>
<keyword evidence="6" id="KW-0479">Metal-binding</keyword>
<dbReference type="PROSITE" id="PS51471">
    <property type="entry name" value="FE2OG_OXY"/>
    <property type="match status" value="1"/>
</dbReference>
<evidence type="ECO:0000256" key="5">
    <source>
        <dbReference type="ARBA" id="ARBA00012269"/>
    </source>
</evidence>
<sequence length="542" mass="63122">MLFWKLFTLLKCANSQRATSFDQMETLLKFEENLLEKLMRKLEEKTEKLAFLEEKVAKMQKERETHGSQHLSHPVNQFKLIRRFSSDWHDISDRLESQSPESDLIGEIKPLTSKVQETKSAEIAENGILRLQETYFLPAAELQQGLTQFYEAEESQKLPQLTPKDCFDIGRRAYLNAGSMRVVHDWMKLALQNADKSKDYELMIDALDHLAYAKSQIGDQRGALMIYNKLRKLAPDENRYEQNINYYGRKWVQRATGETDEEGMEYSNLSTRSADYKPEREETEYYEKLCRIPNELPREKADTLKCFYWTNNDHPFLVLGPVKAEELWDEPEIIRFYEIITDEELDIINKQARPKSNLATVQDPITGKLVNADYRISESAWLPANTDSAQDEKLRQFRKRISIITGLTMERAEDIQYSNYGIGGQYEPHYDMSTENDAGKFDEEDGNRIATWLTYLNEPKHGGDTVFLGPGIKAEPIHKSAVFWYNLLRDGSCDYRTRHAACPVLIGQKTVSNIWFHERGEEFSRRCLLEQTDKSTLEMFTQ</sequence>
<dbReference type="SMART" id="SM00702">
    <property type="entry name" value="P4Hc"/>
    <property type="match status" value="1"/>
</dbReference>
<feature type="domain" description="Fe2OG dioxygenase" evidence="14">
    <location>
        <begin position="411"/>
        <end position="518"/>
    </location>
</feature>
<dbReference type="InterPro" id="IPR044862">
    <property type="entry name" value="Pro_4_hyd_alph_FE2OG_OXY"/>
</dbReference>
<evidence type="ECO:0000256" key="3">
    <source>
        <dbReference type="ARBA" id="ARBA00004319"/>
    </source>
</evidence>
<evidence type="ECO:0000256" key="1">
    <source>
        <dbReference type="ARBA" id="ARBA00001961"/>
    </source>
</evidence>
<dbReference type="InterPro" id="IPR011990">
    <property type="entry name" value="TPR-like_helical_dom_sf"/>
</dbReference>
<dbReference type="InterPro" id="IPR006620">
    <property type="entry name" value="Pro_4_hyd_alph"/>
</dbReference>
<reference evidence="15" key="1">
    <citation type="journal article" date="2010" name="Science">
        <title>Plasticity of animal genome architecture unmasked by rapid evolution of a pelagic tunicate.</title>
        <authorList>
            <person name="Denoeud F."/>
            <person name="Henriet S."/>
            <person name="Mungpakdee S."/>
            <person name="Aury J.M."/>
            <person name="Da Silva C."/>
            <person name="Brinkmann H."/>
            <person name="Mikhaleva J."/>
            <person name="Olsen L.C."/>
            <person name="Jubin C."/>
            <person name="Canestro C."/>
            <person name="Bouquet J.M."/>
            <person name="Danks G."/>
            <person name="Poulain J."/>
            <person name="Campsteijn C."/>
            <person name="Adamski M."/>
            <person name="Cross I."/>
            <person name="Yadetie F."/>
            <person name="Muffato M."/>
            <person name="Louis A."/>
            <person name="Butcher S."/>
            <person name="Tsagkogeorga G."/>
            <person name="Konrad A."/>
            <person name="Singh S."/>
            <person name="Jensen M.F."/>
            <person name="Cong E.H."/>
            <person name="Eikeseth-Otteraa H."/>
            <person name="Noel B."/>
            <person name="Anthouard V."/>
            <person name="Porcel B.M."/>
            <person name="Kachouri-Lafond R."/>
            <person name="Nishino A."/>
            <person name="Ugolini M."/>
            <person name="Chourrout P."/>
            <person name="Nishida H."/>
            <person name="Aasland R."/>
            <person name="Huzurbazar S."/>
            <person name="Westhof E."/>
            <person name="Delsuc F."/>
            <person name="Lehrach H."/>
            <person name="Reinhardt R."/>
            <person name="Weissenbach J."/>
            <person name="Roy S.W."/>
            <person name="Artiguenave F."/>
            <person name="Postlethwait J.H."/>
            <person name="Manak J.R."/>
            <person name="Thompson E.M."/>
            <person name="Jaillon O."/>
            <person name="Du Pasquier L."/>
            <person name="Boudinot P."/>
            <person name="Liberles D.A."/>
            <person name="Volff J.N."/>
            <person name="Philippe H."/>
            <person name="Lenhard B."/>
            <person name="Roest Crollius H."/>
            <person name="Wincker P."/>
            <person name="Chourrout D."/>
        </authorList>
    </citation>
    <scope>NUCLEOTIDE SEQUENCE [LARGE SCALE GENOMIC DNA]</scope>
</reference>
<dbReference type="Pfam" id="PF23558">
    <property type="entry name" value="TPR_P4H"/>
    <property type="match status" value="1"/>
</dbReference>
<dbReference type="GO" id="GO:0004656">
    <property type="term" value="F:procollagen-proline 4-dioxygenase activity"/>
    <property type="evidence" value="ECO:0007669"/>
    <property type="project" value="UniProtKB-EC"/>
</dbReference>
<evidence type="ECO:0000256" key="13">
    <source>
        <dbReference type="SAM" id="Coils"/>
    </source>
</evidence>
<name>E4X4E0_OIKDI</name>
<organism evidence="15">
    <name type="scientific">Oikopleura dioica</name>
    <name type="common">Tunicate</name>
    <dbReference type="NCBI Taxonomy" id="34765"/>
    <lineage>
        <taxon>Eukaryota</taxon>
        <taxon>Metazoa</taxon>
        <taxon>Chordata</taxon>
        <taxon>Tunicata</taxon>
        <taxon>Appendicularia</taxon>
        <taxon>Copelata</taxon>
        <taxon>Oikopleuridae</taxon>
        <taxon>Oikopleura</taxon>
    </lineage>
</organism>
<keyword evidence="11" id="KW-0408">Iron</keyword>
<dbReference type="InterPro" id="IPR013547">
    <property type="entry name" value="P4H_N"/>
</dbReference>
<dbReference type="AlphaFoldDB" id="E4X4E0"/>
<evidence type="ECO:0000313" key="15">
    <source>
        <dbReference type="EMBL" id="CBY23930.1"/>
    </source>
</evidence>
<proteinExistence type="inferred from homology"/>
<keyword evidence="16" id="KW-1185">Reference proteome</keyword>
<dbReference type="PANTHER" id="PTHR10869">
    <property type="entry name" value="PROLYL 4-HYDROXYLASE ALPHA SUBUNIT"/>
    <property type="match status" value="1"/>
</dbReference>
<feature type="coiled-coil region" evidence="13">
    <location>
        <begin position="21"/>
        <end position="69"/>
    </location>
</feature>
<accession>E4X4E0</accession>
<dbReference type="EMBL" id="FN653024">
    <property type="protein sequence ID" value="CBY23930.1"/>
    <property type="molecule type" value="Genomic_DNA"/>
</dbReference>
<evidence type="ECO:0000256" key="2">
    <source>
        <dbReference type="ARBA" id="ARBA00002035"/>
    </source>
</evidence>
<gene>
    <name evidence="15" type="ORF">GSOID_T00001265001</name>
</gene>
<evidence type="ECO:0000259" key="14">
    <source>
        <dbReference type="PROSITE" id="PS51471"/>
    </source>
</evidence>
<dbReference type="Gene3D" id="1.25.40.10">
    <property type="entry name" value="Tetratricopeptide repeat domain"/>
    <property type="match status" value="1"/>
</dbReference>
<dbReference type="OrthoDB" id="420380at2759"/>
<evidence type="ECO:0000256" key="6">
    <source>
        <dbReference type="ARBA" id="ARBA00022723"/>
    </source>
</evidence>
<evidence type="ECO:0000256" key="4">
    <source>
        <dbReference type="ARBA" id="ARBA00006511"/>
    </source>
</evidence>
<dbReference type="InterPro" id="IPR005123">
    <property type="entry name" value="Oxoglu/Fe-dep_dioxygenase_dom"/>
</dbReference>
<dbReference type="Pfam" id="PF08336">
    <property type="entry name" value="P4Ha_N"/>
    <property type="match status" value="1"/>
</dbReference>
<dbReference type="GO" id="GO:0031418">
    <property type="term" value="F:L-ascorbic acid binding"/>
    <property type="evidence" value="ECO:0007669"/>
    <property type="project" value="UniProtKB-KW"/>
</dbReference>
<evidence type="ECO:0000313" key="16">
    <source>
        <dbReference type="Proteomes" id="UP000001307"/>
    </source>
</evidence>
<comment type="similarity">
    <text evidence="4">Belongs to the P4HA family.</text>
</comment>
<evidence type="ECO:0000256" key="8">
    <source>
        <dbReference type="ARBA" id="ARBA00022896"/>
    </source>
</evidence>
<dbReference type="GO" id="GO:0005506">
    <property type="term" value="F:iron ion binding"/>
    <property type="evidence" value="ECO:0007669"/>
    <property type="project" value="InterPro"/>
</dbReference>
<dbReference type="EC" id="1.14.11.2" evidence="5"/>
<comment type="function">
    <text evidence="2">Catalyzes the post-translational formation of 4-hydroxyproline in -Xaa-Pro-Gly- sequences in collagens and other proteins.</text>
</comment>
<keyword evidence="10" id="KW-0560">Oxidoreductase</keyword>
<dbReference type="InterPro" id="IPR059068">
    <property type="entry name" value="TPR_P4H"/>
</dbReference>
<protein>
    <recommendedName>
        <fullName evidence="5">procollagen-proline 4-dioxygenase</fullName>
        <ecNumber evidence="5">1.14.11.2</ecNumber>
    </recommendedName>
</protein>
<dbReference type="Gene3D" id="2.60.120.620">
    <property type="entry name" value="q2cbj1_9rhob like domain"/>
    <property type="match status" value="1"/>
</dbReference>
<dbReference type="Gene3D" id="6.10.140.1460">
    <property type="match status" value="1"/>
</dbReference>
<keyword evidence="9" id="KW-0223">Dioxygenase</keyword>
<comment type="cofactor">
    <cofactor evidence="1">
        <name>L-ascorbate</name>
        <dbReference type="ChEBI" id="CHEBI:38290"/>
    </cofactor>
</comment>
<dbReference type="GO" id="GO:0005788">
    <property type="term" value="C:endoplasmic reticulum lumen"/>
    <property type="evidence" value="ECO:0007669"/>
    <property type="project" value="UniProtKB-SubCell"/>
</dbReference>
<evidence type="ECO:0000256" key="12">
    <source>
        <dbReference type="ARBA" id="ARBA00023180"/>
    </source>
</evidence>
<keyword evidence="13" id="KW-0175">Coiled coil</keyword>
<dbReference type="Proteomes" id="UP000001307">
    <property type="component" value="Unassembled WGS sequence"/>
</dbReference>
<dbReference type="PANTHER" id="PTHR10869:SF244">
    <property type="entry name" value="PROLYL 4-HYDROXYLASE SUBUNIT ALPHA-2"/>
    <property type="match status" value="1"/>
</dbReference>
<evidence type="ECO:0000256" key="10">
    <source>
        <dbReference type="ARBA" id="ARBA00023002"/>
    </source>
</evidence>
<keyword evidence="7" id="KW-0256">Endoplasmic reticulum</keyword>
<evidence type="ECO:0000256" key="7">
    <source>
        <dbReference type="ARBA" id="ARBA00022824"/>
    </source>
</evidence>
<dbReference type="InterPro" id="IPR045054">
    <property type="entry name" value="P4HA-like"/>
</dbReference>
<dbReference type="Pfam" id="PF13640">
    <property type="entry name" value="2OG-FeII_Oxy_3"/>
    <property type="match status" value="1"/>
</dbReference>
<comment type="subcellular location">
    <subcellularLocation>
        <location evidence="3">Endoplasmic reticulum lumen</location>
    </subcellularLocation>
</comment>